<comment type="caution">
    <text evidence="1">The sequence shown here is derived from an EMBL/GenBank/DDBJ whole genome shotgun (WGS) entry which is preliminary data.</text>
</comment>
<keyword evidence="2" id="KW-1185">Reference proteome</keyword>
<reference evidence="1 2" key="1">
    <citation type="journal article" date="2023" name="IMA Fungus">
        <title>Comparative genomic study of the Penicillium genus elucidates a diverse pangenome and 15 lateral gene transfer events.</title>
        <authorList>
            <person name="Petersen C."/>
            <person name="Sorensen T."/>
            <person name="Nielsen M.R."/>
            <person name="Sondergaard T.E."/>
            <person name="Sorensen J.L."/>
            <person name="Fitzpatrick D.A."/>
            <person name="Frisvad J.C."/>
            <person name="Nielsen K.L."/>
        </authorList>
    </citation>
    <scope>NUCLEOTIDE SEQUENCE [LARGE SCALE GENOMIC DNA]</scope>
    <source>
        <strain evidence="1 2">IBT 3361</strain>
    </source>
</reference>
<sequence>MCLVPISQGLQHNIEIIRDQIDKKIAQKIREPGVVTEGGWQYGGEAFLESVETLRIRIQEELENVNVRESRSALATADY</sequence>
<name>A0ABQ8WH86_PENCH</name>
<dbReference type="EMBL" id="JAPVEB010000004">
    <property type="protein sequence ID" value="KAJ5264969.1"/>
    <property type="molecule type" value="Genomic_DNA"/>
</dbReference>
<evidence type="ECO:0000313" key="1">
    <source>
        <dbReference type="EMBL" id="KAJ5264969.1"/>
    </source>
</evidence>
<dbReference type="Proteomes" id="UP001220256">
    <property type="component" value="Unassembled WGS sequence"/>
</dbReference>
<evidence type="ECO:0000313" key="2">
    <source>
        <dbReference type="Proteomes" id="UP001220256"/>
    </source>
</evidence>
<accession>A0ABQ8WH86</accession>
<organism evidence="1 2">
    <name type="scientific">Penicillium chrysogenum</name>
    <name type="common">Penicillium notatum</name>
    <dbReference type="NCBI Taxonomy" id="5076"/>
    <lineage>
        <taxon>Eukaryota</taxon>
        <taxon>Fungi</taxon>
        <taxon>Dikarya</taxon>
        <taxon>Ascomycota</taxon>
        <taxon>Pezizomycotina</taxon>
        <taxon>Eurotiomycetes</taxon>
        <taxon>Eurotiomycetidae</taxon>
        <taxon>Eurotiales</taxon>
        <taxon>Aspergillaceae</taxon>
        <taxon>Penicillium</taxon>
        <taxon>Penicillium chrysogenum species complex</taxon>
    </lineage>
</organism>
<gene>
    <name evidence="1" type="ORF">N7505_007762</name>
</gene>
<proteinExistence type="predicted"/>
<protein>
    <submittedName>
        <fullName evidence="1">Uncharacterized protein</fullName>
    </submittedName>
</protein>